<proteinExistence type="predicted"/>
<dbReference type="InterPro" id="IPR041657">
    <property type="entry name" value="HTH_17"/>
</dbReference>
<name>A0ABU4V3Q5_9PSEU</name>
<accession>A0ABU4V3Q5</accession>
<organism evidence="2 3">
    <name type="scientific">Lentzea sokolovensis</name>
    <dbReference type="NCBI Taxonomy" id="3095429"/>
    <lineage>
        <taxon>Bacteria</taxon>
        <taxon>Bacillati</taxon>
        <taxon>Actinomycetota</taxon>
        <taxon>Actinomycetes</taxon>
        <taxon>Pseudonocardiales</taxon>
        <taxon>Pseudonocardiaceae</taxon>
        <taxon>Lentzea</taxon>
    </lineage>
</organism>
<reference evidence="2 3" key="1">
    <citation type="submission" date="2023-11" db="EMBL/GenBank/DDBJ databases">
        <title>Lentzea sokolovensis, sp. nov., Lentzea kristufkii, sp. nov., and Lentzea miocenensis, sp. nov., rare actinobacteria from Sokolov Coal Basin, Miocene lacustrine sediment, Czech Republic.</title>
        <authorList>
            <person name="Lara A."/>
            <person name="Kotroba L."/>
            <person name="Nouioui I."/>
            <person name="Neumann-Schaal M."/>
            <person name="Mast Y."/>
            <person name="Chronakova A."/>
        </authorList>
    </citation>
    <scope>NUCLEOTIDE SEQUENCE [LARGE SCALE GENOMIC DNA]</scope>
    <source>
        <strain evidence="2 3">BCCO 10_0061</strain>
    </source>
</reference>
<feature type="domain" description="Helix-turn-helix" evidence="1">
    <location>
        <begin position="14"/>
        <end position="62"/>
    </location>
</feature>
<gene>
    <name evidence="2" type="ORF">SK854_30240</name>
</gene>
<evidence type="ECO:0000259" key="1">
    <source>
        <dbReference type="Pfam" id="PF12728"/>
    </source>
</evidence>
<evidence type="ECO:0000313" key="2">
    <source>
        <dbReference type="EMBL" id="MDX8146428.1"/>
    </source>
</evidence>
<dbReference type="Proteomes" id="UP001285352">
    <property type="component" value="Unassembled WGS sequence"/>
</dbReference>
<dbReference type="InterPro" id="IPR010093">
    <property type="entry name" value="SinI_DNA-bd"/>
</dbReference>
<dbReference type="NCBIfam" id="TIGR01764">
    <property type="entry name" value="excise"/>
    <property type="match status" value="1"/>
</dbReference>
<protein>
    <submittedName>
        <fullName evidence="2">Helix-turn-helix domain-containing protein</fullName>
    </submittedName>
</protein>
<evidence type="ECO:0000313" key="3">
    <source>
        <dbReference type="Proteomes" id="UP001285352"/>
    </source>
</evidence>
<dbReference type="RefSeq" id="WP_319978512.1">
    <property type="nucleotide sequence ID" value="NZ_JAXAVU010000012.1"/>
</dbReference>
<dbReference type="Pfam" id="PF12728">
    <property type="entry name" value="HTH_17"/>
    <property type="match status" value="1"/>
</dbReference>
<keyword evidence="3" id="KW-1185">Reference proteome</keyword>
<sequence>MAESPNPLISPPLLLKVEEAARLLNIGRTRVFDLIRMGQLKSVKIFGARRVPLTSIHAYIETLLQEPEAA</sequence>
<comment type="caution">
    <text evidence="2">The sequence shown here is derived from an EMBL/GenBank/DDBJ whole genome shotgun (WGS) entry which is preliminary data.</text>
</comment>
<dbReference type="EMBL" id="JAXAVU010000012">
    <property type="protein sequence ID" value="MDX8146428.1"/>
    <property type="molecule type" value="Genomic_DNA"/>
</dbReference>